<feature type="binding site" evidence="10">
    <location>
        <begin position="202"/>
        <end position="203"/>
    </location>
    <ligand>
        <name>substrate</name>
    </ligand>
</feature>
<dbReference type="GO" id="GO:0000166">
    <property type="term" value="F:nucleotide binding"/>
    <property type="evidence" value="ECO:0007669"/>
    <property type="project" value="UniProtKB-KW"/>
</dbReference>
<organism evidence="12 13">
    <name type="scientific">Pseudoglutamicibacter cumminsii</name>
    <dbReference type="NCBI Taxonomy" id="156979"/>
    <lineage>
        <taxon>Bacteria</taxon>
        <taxon>Bacillati</taxon>
        <taxon>Actinomycetota</taxon>
        <taxon>Actinomycetes</taxon>
        <taxon>Micrococcales</taxon>
        <taxon>Micrococcaceae</taxon>
        <taxon>Pseudoglutamicibacter</taxon>
    </lineage>
</organism>
<comment type="subunit">
    <text evidence="2 10">Homodimer.</text>
</comment>
<dbReference type="InterPro" id="IPR020922">
    <property type="entry name" value="dITP/XTP_pyrophosphatase"/>
</dbReference>
<comment type="function">
    <text evidence="10">Pyrophosphatase that catalyzes the hydrolysis of nucleoside triphosphates to their monophosphate derivatives, with a high preference for the non-canonical purine nucleotides XTP (xanthosine triphosphate), dITP (deoxyinosine triphosphate) and ITP. Seems to function as a house-cleaning enzyme that removes non-canonical purine nucleotides from the nucleotide pool, thus preventing their incorporation into DNA/RNA and avoiding chromosomal lesions.</text>
</comment>
<dbReference type="EC" id="3.6.1.66" evidence="10"/>
<proteinExistence type="inferred from homology"/>
<evidence type="ECO:0000256" key="3">
    <source>
        <dbReference type="ARBA" id="ARBA00022723"/>
    </source>
</evidence>
<dbReference type="EMBL" id="JASODW010000001">
    <property type="protein sequence ID" value="MDK6274345.1"/>
    <property type="molecule type" value="Genomic_DNA"/>
</dbReference>
<evidence type="ECO:0000256" key="5">
    <source>
        <dbReference type="ARBA" id="ARBA00022801"/>
    </source>
</evidence>
<dbReference type="GO" id="GO:0009117">
    <property type="term" value="P:nucleotide metabolic process"/>
    <property type="evidence" value="ECO:0007669"/>
    <property type="project" value="UniProtKB-KW"/>
</dbReference>
<sequence>MNENPTNTETSAGEATPRIVLASHNQGKLAELRELLRGKVDGLDVDTQVIDAGAAGAPDIVETGVTFEDNALLKARTVARETGLIAIADDSGLAVDVMGGSPGFLSARWAGVHGDDEANNRLLLAQMADITDPVQRHASFVCAAAVATPDGFEVVERGELEGTLLTEPQGDGGFGYDPIMQPLGSSKSLAEHTPEQKNSISHRKKAIEALLPSIIAACTNN</sequence>
<dbReference type="PANTHER" id="PTHR11067:SF9">
    <property type="entry name" value="INOSINE TRIPHOSPHATE PYROPHOSPHATASE"/>
    <property type="match status" value="1"/>
</dbReference>
<comment type="similarity">
    <text evidence="1 10 11">Belongs to the HAM1 NTPase family.</text>
</comment>
<dbReference type="GO" id="GO:0017111">
    <property type="term" value="F:ribonucleoside triphosphate phosphatase activity"/>
    <property type="evidence" value="ECO:0007669"/>
    <property type="project" value="InterPro"/>
</dbReference>
<comment type="catalytic activity">
    <reaction evidence="9 10">
        <text>XTP + H2O = XMP + diphosphate + H(+)</text>
        <dbReference type="Rhea" id="RHEA:28610"/>
        <dbReference type="ChEBI" id="CHEBI:15377"/>
        <dbReference type="ChEBI" id="CHEBI:15378"/>
        <dbReference type="ChEBI" id="CHEBI:33019"/>
        <dbReference type="ChEBI" id="CHEBI:57464"/>
        <dbReference type="ChEBI" id="CHEBI:61314"/>
        <dbReference type="EC" id="3.6.1.66"/>
    </reaction>
</comment>
<feature type="binding site" evidence="10">
    <location>
        <begin position="23"/>
        <end position="28"/>
    </location>
    <ligand>
        <name>substrate</name>
    </ligand>
</feature>
<evidence type="ECO:0000313" key="13">
    <source>
        <dbReference type="Proteomes" id="UP001240483"/>
    </source>
</evidence>
<protein>
    <recommendedName>
        <fullName evidence="10">dITP/XTP pyrophosphatase</fullName>
        <ecNumber evidence="10">3.6.1.66</ecNumber>
    </recommendedName>
    <alternativeName>
        <fullName evidence="10">Non-canonical purine NTP pyrophosphatase</fullName>
    </alternativeName>
    <alternativeName>
        <fullName evidence="10">Non-standard purine NTP pyrophosphatase</fullName>
    </alternativeName>
    <alternativeName>
        <fullName evidence="10">Nucleoside-triphosphate diphosphatase</fullName>
    </alternativeName>
    <alternativeName>
        <fullName evidence="10">Nucleoside-triphosphate pyrophosphatase</fullName>
        <shortName evidence="10">NTPase</shortName>
    </alternativeName>
</protein>
<dbReference type="RefSeq" id="WP_101629699.1">
    <property type="nucleotide sequence ID" value="NZ_JALXKR010000050.1"/>
</dbReference>
<dbReference type="PANTHER" id="PTHR11067">
    <property type="entry name" value="INOSINE TRIPHOSPHATE PYROPHOSPHATASE/HAM1 PROTEIN"/>
    <property type="match status" value="1"/>
</dbReference>
<dbReference type="FunFam" id="3.90.950.10:FF:000001">
    <property type="entry name" value="dITP/XTP pyrophosphatase"/>
    <property type="match status" value="1"/>
</dbReference>
<accession>A0AAP4C6I7</accession>
<dbReference type="GO" id="GO:0036220">
    <property type="term" value="F:ITP diphosphatase activity"/>
    <property type="evidence" value="ECO:0007669"/>
    <property type="project" value="UniProtKB-UniRule"/>
</dbReference>
<reference evidence="12" key="1">
    <citation type="submission" date="2023-05" db="EMBL/GenBank/DDBJ databases">
        <title>Cataloging the Phylogenetic Diversity of Human Bladder Bacteria.</title>
        <authorList>
            <person name="Du J."/>
        </authorList>
    </citation>
    <scope>NUCLEOTIDE SEQUENCE</scope>
    <source>
        <strain evidence="12">UMB9978</strain>
    </source>
</reference>
<feature type="active site" description="Proton acceptor" evidence="10">
    <location>
        <position position="90"/>
    </location>
</feature>
<keyword evidence="4 10" id="KW-0547">Nucleotide-binding</keyword>
<evidence type="ECO:0000256" key="1">
    <source>
        <dbReference type="ARBA" id="ARBA00008023"/>
    </source>
</evidence>
<dbReference type="GO" id="GO:0009146">
    <property type="term" value="P:purine nucleoside triphosphate catabolic process"/>
    <property type="evidence" value="ECO:0007669"/>
    <property type="project" value="UniProtKB-UniRule"/>
</dbReference>
<evidence type="ECO:0000256" key="4">
    <source>
        <dbReference type="ARBA" id="ARBA00022741"/>
    </source>
</evidence>
<evidence type="ECO:0000256" key="7">
    <source>
        <dbReference type="ARBA" id="ARBA00023080"/>
    </source>
</evidence>
<comment type="cofactor">
    <cofactor evidence="10">
        <name>Mg(2+)</name>
        <dbReference type="ChEBI" id="CHEBI:18420"/>
    </cofactor>
    <text evidence="10">Binds 1 Mg(2+) ion per subunit.</text>
</comment>
<evidence type="ECO:0000313" key="12">
    <source>
        <dbReference type="EMBL" id="MDK6274345.1"/>
    </source>
</evidence>
<dbReference type="CDD" id="cd00515">
    <property type="entry name" value="HAM1"/>
    <property type="match status" value="1"/>
</dbReference>
<keyword evidence="3 10" id="KW-0479">Metal-binding</keyword>
<dbReference type="GO" id="GO:0035870">
    <property type="term" value="F:dITP diphosphatase activity"/>
    <property type="evidence" value="ECO:0007669"/>
    <property type="project" value="UniProtKB-UniRule"/>
</dbReference>
<keyword evidence="5 10" id="KW-0378">Hydrolase</keyword>
<evidence type="ECO:0000256" key="8">
    <source>
        <dbReference type="ARBA" id="ARBA00051875"/>
    </source>
</evidence>
<dbReference type="HAMAP" id="MF_01405">
    <property type="entry name" value="Non_canon_purine_NTPase"/>
    <property type="match status" value="1"/>
</dbReference>
<evidence type="ECO:0000256" key="11">
    <source>
        <dbReference type="RuleBase" id="RU003781"/>
    </source>
</evidence>
<evidence type="ECO:0000256" key="6">
    <source>
        <dbReference type="ARBA" id="ARBA00022842"/>
    </source>
</evidence>
<dbReference type="Proteomes" id="UP001240483">
    <property type="component" value="Unassembled WGS sequence"/>
</dbReference>
<dbReference type="InterPro" id="IPR029001">
    <property type="entry name" value="ITPase-like_fam"/>
</dbReference>
<feature type="binding site" evidence="10">
    <location>
        <position position="91"/>
    </location>
    <ligand>
        <name>substrate</name>
    </ligand>
</feature>
<dbReference type="GO" id="GO:0036222">
    <property type="term" value="F:XTP diphosphatase activity"/>
    <property type="evidence" value="ECO:0007669"/>
    <property type="project" value="UniProtKB-UniRule"/>
</dbReference>
<evidence type="ECO:0000256" key="2">
    <source>
        <dbReference type="ARBA" id="ARBA00011738"/>
    </source>
</evidence>
<keyword evidence="7 10" id="KW-0546">Nucleotide metabolism</keyword>
<dbReference type="Gene3D" id="3.90.950.10">
    <property type="match status" value="1"/>
</dbReference>
<evidence type="ECO:0000256" key="10">
    <source>
        <dbReference type="HAMAP-Rule" id="MF_01405"/>
    </source>
</evidence>
<dbReference type="SUPFAM" id="SSF52972">
    <property type="entry name" value="ITPase-like"/>
    <property type="match status" value="1"/>
</dbReference>
<dbReference type="AlphaFoldDB" id="A0AAP4C6I7"/>
<keyword evidence="6 10" id="KW-0460">Magnesium</keyword>
<dbReference type="GO" id="GO:0046872">
    <property type="term" value="F:metal ion binding"/>
    <property type="evidence" value="ECO:0007669"/>
    <property type="project" value="UniProtKB-KW"/>
</dbReference>
<comment type="caution">
    <text evidence="10">Lacks conserved residue(s) required for the propagation of feature annotation.</text>
</comment>
<dbReference type="NCBIfam" id="TIGR00042">
    <property type="entry name" value="RdgB/HAM1 family non-canonical purine NTP pyrophosphatase"/>
    <property type="match status" value="1"/>
</dbReference>
<feature type="binding site" evidence="10">
    <location>
        <position position="90"/>
    </location>
    <ligand>
        <name>Mg(2+)</name>
        <dbReference type="ChEBI" id="CHEBI:18420"/>
    </ligand>
</feature>
<dbReference type="InterPro" id="IPR002637">
    <property type="entry name" value="RdgB/HAM1"/>
</dbReference>
<name>A0AAP4C6I7_9MICC</name>
<feature type="binding site" evidence="10">
    <location>
        <begin position="174"/>
        <end position="177"/>
    </location>
    <ligand>
        <name>substrate</name>
    </ligand>
</feature>
<comment type="caution">
    <text evidence="12">The sequence shown here is derived from an EMBL/GenBank/DDBJ whole genome shotgun (WGS) entry which is preliminary data.</text>
</comment>
<gene>
    <name evidence="12" type="primary">rdgB</name>
    <name evidence="12" type="ORF">QP116_01045</name>
</gene>
<comment type="catalytic activity">
    <reaction evidence="8 10">
        <text>dITP + H2O = dIMP + diphosphate + H(+)</text>
        <dbReference type="Rhea" id="RHEA:28342"/>
        <dbReference type="ChEBI" id="CHEBI:15377"/>
        <dbReference type="ChEBI" id="CHEBI:15378"/>
        <dbReference type="ChEBI" id="CHEBI:33019"/>
        <dbReference type="ChEBI" id="CHEBI:61194"/>
        <dbReference type="ChEBI" id="CHEBI:61382"/>
        <dbReference type="EC" id="3.6.1.66"/>
    </reaction>
</comment>
<evidence type="ECO:0000256" key="9">
    <source>
        <dbReference type="ARBA" id="ARBA00052017"/>
    </source>
</evidence>
<comment type="catalytic activity">
    <reaction evidence="10">
        <text>ITP + H2O = IMP + diphosphate + H(+)</text>
        <dbReference type="Rhea" id="RHEA:29399"/>
        <dbReference type="ChEBI" id="CHEBI:15377"/>
        <dbReference type="ChEBI" id="CHEBI:15378"/>
        <dbReference type="ChEBI" id="CHEBI:33019"/>
        <dbReference type="ChEBI" id="CHEBI:58053"/>
        <dbReference type="ChEBI" id="CHEBI:61402"/>
        <dbReference type="EC" id="3.6.1.66"/>
    </reaction>
</comment>
<feature type="binding site" evidence="10">
    <location>
        <position position="197"/>
    </location>
    <ligand>
        <name>substrate</name>
    </ligand>
</feature>
<dbReference type="GO" id="GO:0005829">
    <property type="term" value="C:cytosol"/>
    <property type="evidence" value="ECO:0007669"/>
    <property type="project" value="TreeGrafter"/>
</dbReference>
<dbReference type="Pfam" id="PF01725">
    <property type="entry name" value="Ham1p_like"/>
    <property type="match status" value="1"/>
</dbReference>